<dbReference type="EMBL" id="MN740961">
    <property type="protein sequence ID" value="QHU19998.1"/>
    <property type="molecule type" value="Genomic_DNA"/>
</dbReference>
<protein>
    <submittedName>
        <fullName evidence="2">Uncharacterized protein</fullName>
    </submittedName>
</protein>
<evidence type="ECO:0000256" key="1">
    <source>
        <dbReference type="SAM" id="MobiDB-lite"/>
    </source>
</evidence>
<dbReference type="AlphaFoldDB" id="A0A6C0KUI6"/>
<reference evidence="2" key="1">
    <citation type="journal article" date="2020" name="Nature">
        <title>Giant virus diversity and host interactions through global metagenomics.</title>
        <authorList>
            <person name="Schulz F."/>
            <person name="Roux S."/>
            <person name="Paez-Espino D."/>
            <person name="Jungbluth S."/>
            <person name="Walsh D.A."/>
            <person name="Denef V.J."/>
            <person name="McMahon K.D."/>
            <person name="Konstantinidis K.T."/>
            <person name="Eloe-Fadrosh E.A."/>
            <person name="Kyrpides N.C."/>
            <person name="Woyke T."/>
        </authorList>
    </citation>
    <scope>NUCLEOTIDE SEQUENCE</scope>
    <source>
        <strain evidence="2">GVMAG-S-3300013014-136</strain>
    </source>
</reference>
<dbReference type="PANTHER" id="PTHR31630">
    <property type="entry name" value="PHYTANOYL-COA DIOXYGENASE-RELATED-RELATED"/>
    <property type="match status" value="1"/>
</dbReference>
<dbReference type="Gene3D" id="2.60.120.620">
    <property type="entry name" value="q2cbj1_9rhob like domain"/>
    <property type="match status" value="1"/>
</dbReference>
<dbReference type="PANTHER" id="PTHR31630:SF6">
    <property type="entry name" value="PHYTANOYL-COA DIOXYGENASE-RELATED"/>
    <property type="match status" value="1"/>
</dbReference>
<proteinExistence type="predicted"/>
<feature type="compositionally biased region" description="Polar residues" evidence="1">
    <location>
        <begin position="53"/>
        <end position="194"/>
    </location>
</feature>
<organism evidence="2">
    <name type="scientific">viral metagenome</name>
    <dbReference type="NCBI Taxonomy" id="1070528"/>
    <lineage>
        <taxon>unclassified sequences</taxon>
        <taxon>metagenomes</taxon>
        <taxon>organismal metagenomes</taxon>
    </lineage>
</organism>
<feature type="region of interest" description="Disordered" evidence="1">
    <location>
        <begin position="50"/>
        <end position="206"/>
    </location>
</feature>
<accession>A0A6C0KUI6</accession>
<dbReference type="InterPro" id="IPR008775">
    <property type="entry name" value="Phytyl_CoA_dOase-like"/>
</dbReference>
<name>A0A6C0KUI6_9ZZZZ</name>
<evidence type="ECO:0000313" key="2">
    <source>
        <dbReference type="EMBL" id="QHU19998.1"/>
    </source>
</evidence>
<sequence>MSARGKINLRKKENEAVLLFGDAAMALGDAALSLGDTAFALGNAAFALGNATSDRQGSPRQGSPRQVSSRKASPRQGSSRQASPRQGSSTHSSPRQGSSTHSSPRQGSSRQNSPRQGSSRQNSPRQGSSRQNSPRQGSSTHSSPRQGSSTHSSPRQASSRQNSPRQASSRQNSPRQGSSTHSSPRQGSSRQNSPKHALPKAKPRLSKILTLKELKDLARERKITNFSNMGKEQLCKELKIVNCLRVNLDNPMQGSPPKVTTKSTFDITNLYCTPETAYDTVREYGVAIIPSLLSAAECNRMNEGMWKTLGELSNGQITEDNQESWNKFFEFAPAKSMLVQYYGVGHAQYVWDLRQNPKIINVFYQIWRKVRPDLVKKPEDLLVSFDGVAWHFPPEITGRGWYANKEWLHVDQSPTRKDFECIQSWVTGYDVNEGDATLNALVNSHHYFNDLNEKFDNKIKIDYFQLGKPEIDNLTKTHNTELIHVVCPKGSMVLWDSRTVHSGRQALKGRAVPNFRNVVYICMTPRALANEKALERKRKIFEDGRMTTHWPHKPKQFGRLPQLYGKEPPKIGNVTKATLSEIGSQLAGY</sequence>
<dbReference type="Pfam" id="PF05721">
    <property type="entry name" value="PhyH"/>
    <property type="match status" value="1"/>
</dbReference>
<dbReference type="SUPFAM" id="SSF51197">
    <property type="entry name" value="Clavaminate synthase-like"/>
    <property type="match status" value="1"/>
</dbReference>